<protein>
    <submittedName>
        <fullName evidence="3">Alpha-2-macroglobulin family protein</fullName>
    </submittedName>
</protein>
<dbReference type="Pfam" id="PF01835">
    <property type="entry name" value="MG2"/>
    <property type="match status" value="1"/>
</dbReference>
<evidence type="ECO:0000313" key="3">
    <source>
        <dbReference type="EMBL" id="MEE6187077.1"/>
    </source>
</evidence>
<comment type="similarity">
    <text evidence="1">Belongs to the protease inhibitor I39 (alpha-2-macroglobulin) family. Bacterial alpha-2-macroglobulin subfamily.</text>
</comment>
<reference evidence="3 4" key="1">
    <citation type="submission" date="2024-01" db="EMBL/GenBank/DDBJ databases">
        <title>Niabella digestum sp. nov., isolated from waste digestion system.</title>
        <authorList>
            <person name="Zhang L."/>
        </authorList>
    </citation>
    <scope>NUCLEOTIDE SEQUENCE [LARGE SCALE GENOMIC DNA]</scope>
    <source>
        <strain evidence="3 4">A18</strain>
    </source>
</reference>
<gene>
    <name evidence="3" type="ORF">V2H41_07315</name>
</gene>
<evidence type="ECO:0000256" key="1">
    <source>
        <dbReference type="ARBA" id="ARBA00010556"/>
    </source>
</evidence>
<evidence type="ECO:0000259" key="2">
    <source>
        <dbReference type="SMART" id="SM01360"/>
    </source>
</evidence>
<dbReference type="PANTHER" id="PTHR40094:SF1">
    <property type="entry name" value="UBIQUITIN DOMAIN-CONTAINING PROTEIN"/>
    <property type="match status" value="1"/>
</dbReference>
<name>A0ABU7RGG3_9BACT</name>
<proteinExistence type="inferred from homology"/>
<accession>A0ABU7RGG3</accession>
<dbReference type="Pfam" id="PF17973">
    <property type="entry name" value="bMG10"/>
    <property type="match status" value="1"/>
</dbReference>
<dbReference type="Pfam" id="PF00207">
    <property type="entry name" value="A2M"/>
    <property type="match status" value="1"/>
</dbReference>
<dbReference type="RefSeq" id="WP_330974486.1">
    <property type="nucleotide sequence ID" value="NZ_JAZGLY010000003.1"/>
</dbReference>
<dbReference type="Gene3D" id="2.20.130.20">
    <property type="match status" value="1"/>
</dbReference>
<feature type="domain" description="Alpha-2-macroglobulin" evidence="2">
    <location>
        <begin position="1316"/>
        <end position="1406"/>
    </location>
</feature>
<dbReference type="InterPro" id="IPR002890">
    <property type="entry name" value="MG2"/>
</dbReference>
<organism evidence="3 4">
    <name type="scientific">Niabella digestorum</name>
    <dbReference type="NCBI Taxonomy" id="3117701"/>
    <lineage>
        <taxon>Bacteria</taxon>
        <taxon>Pseudomonadati</taxon>
        <taxon>Bacteroidota</taxon>
        <taxon>Chitinophagia</taxon>
        <taxon>Chitinophagales</taxon>
        <taxon>Chitinophagaceae</taxon>
        <taxon>Niabella</taxon>
    </lineage>
</organism>
<evidence type="ECO:0000313" key="4">
    <source>
        <dbReference type="Proteomes" id="UP001357452"/>
    </source>
</evidence>
<dbReference type="InterPro" id="IPR051802">
    <property type="entry name" value="YfhM-like"/>
</dbReference>
<dbReference type="InterPro" id="IPR037066">
    <property type="entry name" value="Plug_dom_sf"/>
</dbReference>
<dbReference type="Gene3D" id="1.50.10.20">
    <property type="match status" value="1"/>
</dbReference>
<dbReference type="InterPro" id="IPR008930">
    <property type="entry name" value="Terpenoid_cyclase/PrenylTrfase"/>
</dbReference>
<dbReference type="InterPro" id="IPR001599">
    <property type="entry name" value="Macroglobln_a2"/>
</dbReference>
<dbReference type="PANTHER" id="PTHR40094">
    <property type="entry name" value="ALPHA-2-MACROGLOBULIN HOMOLOG"/>
    <property type="match status" value="1"/>
</dbReference>
<dbReference type="InterPro" id="IPR041246">
    <property type="entry name" value="Bact_MG10"/>
</dbReference>
<comment type="caution">
    <text evidence="3">The sequence shown here is derived from an EMBL/GenBank/DDBJ whole genome shotgun (WGS) entry which is preliminary data.</text>
</comment>
<dbReference type="EMBL" id="JAZGLY010000003">
    <property type="protein sequence ID" value="MEE6187077.1"/>
    <property type="molecule type" value="Genomic_DNA"/>
</dbReference>
<sequence>MKKSLHTIIILTIIIFTVMKSNAQTEYYKTDWMNVEKLIEEGRPISALKIVKDIYQKAKAQKQDAQVIKSLMYITQLQDENREDNLEKSIKEIEDEITQSTEPAASILRNYLATLYWEFFQDIRYKLYNRTNTPTYQKDDIATWSAEDFHKKITELYLASLQNSKQLQQTKLEPYDALIQKGNSRHLRPTLFDLLAHEALDYFENDEIEIIQPENKFEIKQADAFAPATAFANTELLTTDSTAPKYVALLIYQKLIRFHLNDPKPDALIDVDLKRLQFVRSHFVVPEDHTRSFYIVDGQPVHALDMPMDLIESVQIIPPQEAVALYGNKALNGAIHVITKSISSYPELPITTSPANLNDILYYHALKQITQKFGNIPATAQAYFLMAEWHADLGKEYTPNKDTAYRYERIKAREITAIILKQQEKSEGWVNAYNLKQQLLTPQLSCEVENVNIPDLPFRMLIRYKNIQNIHLRIISANEALKKDFADYSYRDSIWSSLLHKTPIRSWAQELPKTNDLQEHLVEIKIDPLPIGEYFIIASIEDNFSTKDNILAAALTHISNISYVTFENNIFVLHRNTGHPLSNAKVHLWQSRYNYTTSKQRKEKVGSYITNKDGQATITLTSNLNPNERKELLFEIEHENDRLFLEKSNFTYYSYSNFDNHTTDTKPQIFLFTDRSIYRPGQTVYFKGLVIKKQSDGKKAVVYEGYKDSIILYSANGQKVSTLQLTTNEYGTFSGQFTLPASGLNGLFSIRTKKNYGNVSFRVEEYKRPKFYVEFEAIKEAYKVNDEIKVTGFAKAYAGNNISGAQVKYRIVREVYFPYPWLLRSWFWPRTASAQIAHGTTSTDDKGFFQISFTALPDLKLDKKTDPVFHYKIYVDVTDINGETRSGSQYVSAGYKSILLKTTIDEKVHIDSLKTLHIRTENMAGNFVPTNIQVTITELIPEQRLLRPRYWEKPDQFAIDKATYVHNFPNDIYDNEDDPNSWKRGAVVLQQSGMTEDSGIFTLHSTKAIQPGRYALQVTTQDSDGNEIKDVRYIEIYGKQQHSNALSYIETSTPRTIEPGEKANIEFTTAANDIFLIKHIQKEDSQFDYHKLNNGNKTFVFAATENDRGGYGVNFVFVRHNRLFKKQHTIVVPWSNKELKVEYSTFRDKTLPGSEEQWTIKISGNKKEKVLAEVMASMYDASLDQFYPHHWKVPYIWNNYYNRTDWTAYSNFKKVDAYEKGSYSTSIESFKKEYDRFIFISTSNILYENTIDHVLSGRVSGLAMAKAVDSNAEGFVNMSEAPTVKNEEVIAPLPDTQQSDHLKNDNIQIRTNFNETAFFFPKLKTDKDDNISFTFTIPEALTKWKFQALAHTKDLAFGYSTHEIITQKDLMVQPNPPRFLREGDKLHFSAKVVNLSDKEITGIASLQLFDAETYDTVDGWFKNVIPQQYFTLGAGESQAIQFPIEVPYHFNKAIAWRIIAKTDSVNAQGQNLSDGEENILPVLTNRMLVTEAMPLHMRGNGSRTFKFDKLINSSNSETLTTQSLTIEYTSNPVWYAVQALPYMMEYPYECSEQTWNRYFANALAHHIVDQIPKIKEIFEHWQTQDSSALLSNLHKNETLKSILLEETPWVLAAKNESQQKKNIALLFDLIKMNAALHKTYEKLKELQTPNGGFAWFKGGLDNLYITQYILTGIGHLKKLKAVSGVQEANLNRILQKALPYVDARIKREYDMLKESKINLERYTPSYIFIHYLYMRSFFPQNKIPTATEPVVKYLIERAQKTWTKQNKYMQAMIALALHRNNDQITPKAILKSLDETAIRHEELGMYYKNTYRSWWWYEAPIETQSLIIEAFEEITKDSKTADDLRTWLLKNKQTNKWESTKATAEAVYALLLRGSDWTSITPQVSVALGNTTFDNTESEAGTGYFQKVIEGYKVRPDMGNITVNVEQTPSNASLPTWGSVYWQYFEDLDKITTAATPLQLNKKLFIERNTERGPVLMPITVEDKIKVGDKIKVRIELKVDRDMEFVHMKDMRASALEPVNVLSQYKWQGGLDYYETTKDAGTHFFFDYLPKGTYVFEYSLHASVTGNFSNGITSIQCMYAPEFTAHSEGMRITIE</sequence>
<dbReference type="SMART" id="SM01360">
    <property type="entry name" value="A2M"/>
    <property type="match status" value="1"/>
</dbReference>
<dbReference type="Gene3D" id="2.170.130.10">
    <property type="entry name" value="TonB-dependent receptor, plug domain"/>
    <property type="match status" value="1"/>
</dbReference>
<dbReference type="Proteomes" id="UP001357452">
    <property type="component" value="Unassembled WGS sequence"/>
</dbReference>
<dbReference type="SUPFAM" id="SSF56935">
    <property type="entry name" value="Porins"/>
    <property type="match status" value="1"/>
</dbReference>
<dbReference type="Gene3D" id="2.60.40.1930">
    <property type="match status" value="1"/>
</dbReference>
<keyword evidence="4" id="KW-1185">Reference proteome</keyword>
<dbReference type="SUPFAM" id="SSF48239">
    <property type="entry name" value="Terpenoid cyclases/Protein prenyltransferases"/>
    <property type="match status" value="1"/>
</dbReference>